<keyword evidence="2" id="KW-1185">Reference proteome</keyword>
<accession>A0AAE1WW68</accession>
<evidence type="ECO:0008006" key="3">
    <source>
        <dbReference type="Google" id="ProtNLM"/>
    </source>
</evidence>
<dbReference type="PANTHER" id="PTHR46890">
    <property type="entry name" value="NON-LTR RETROLELEMENT REVERSE TRANSCRIPTASE-LIKE PROTEIN-RELATED"/>
    <property type="match status" value="1"/>
</dbReference>
<evidence type="ECO:0000313" key="2">
    <source>
        <dbReference type="Proteomes" id="UP001289374"/>
    </source>
</evidence>
<reference evidence="1" key="1">
    <citation type="submission" date="2020-06" db="EMBL/GenBank/DDBJ databases">
        <authorList>
            <person name="Li T."/>
            <person name="Hu X."/>
            <person name="Zhang T."/>
            <person name="Song X."/>
            <person name="Zhang H."/>
            <person name="Dai N."/>
            <person name="Sheng W."/>
            <person name="Hou X."/>
            <person name="Wei L."/>
        </authorList>
    </citation>
    <scope>NUCLEOTIDE SEQUENCE</scope>
    <source>
        <strain evidence="1">K16</strain>
        <tissue evidence="1">Leaf</tissue>
    </source>
</reference>
<dbReference type="PANTHER" id="PTHR46890:SF48">
    <property type="entry name" value="RNA-DIRECTED DNA POLYMERASE"/>
    <property type="match status" value="1"/>
</dbReference>
<proteinExistence type="predicted"/>
<organism evidence="1 2">
    <name type="scientific">Sesamum angolense</name>
    <dbReference type="NCBI Taxonomy" id="2727404"/>
    <lineage>
        <taxon>Eukaryota</taxon>
        <taxon>Viridiplantae</taxon>
        <taxon>Streptophyta</taxon>
        <taxon>Embryophyta</taxon>
        <taxon>Tracheophyta</taxon>
        <taxon>Spermatophyta</taxon>
        <taxon>Magnoliopsida</taxon>
        <taxon>eudicotyledons</taxon>
        <taxon>Gunneridae</taxon>
        <taxon>Pentapetalae</taxon>
        <taxon>asterids</taxon>
        <taxon>lamiids</taxon>
        <taxon>Lamiales</taxon>
        <taxon>Pedaliaceae</taxon>
        <taxon>Sesamum</taxon>
    </lineage>
</organism>
<evidence type="ECO:0000313" key="1">
    <source>
        <dbReference type="EMBL" id="KAK4400765.1"/>
    </source>
</evidence>
<sequence>MVGFYKVAWPIIGEEIIRAVLEFFVNGRLLKQINATLLTFIPKVQSPTTMVDFRPISCCNVLYKTITKIIVHHIRPLLDRLVSFTQNTFISDRSISDNILLAQELFSGFSVSLNGKIHGFFQEACGLRQGDPMSPYLFVLIMELSFADDLLLFSSADETSVGIFKRVCNYLPPYRDCVPTLIRAQLIISKSAFNNRDMLLQSVGYQEGVLPIKYLRLPPTSSRLTLSDCQSLF</sequence>
<protein>
    <recommendedName>
        <fullName evidence="3">Reverse transcriptase domain-containing protein</fullName>
    </recommendedName>
</protein>
<dbReference type="EMBL" id="JACGWL010000006">
    <property type="protein sequence ID" value="KAK4400765.1"/>
    <property type="molecule type" value="Genomic_DNA"/>
</dbReference>
<comment type="caution">
    <text evidence="1">The sequence shown here is derived from an EMBL/GenBank/DDBJ whole genome shotgun (WGS) entry which is preliminary data.</text>
</comment>
<dbReference type="Proteomes" id="UP001289374">
    <property type="component" value="Unassembled WGS sequence"/>
</dbReference>
<reference evidence="1" key="2">
    <citation type="journal article" date="2024" name="Plant">
        <title>Genomic evolution and insights into agronomic trait innovations of Sesamum species.</title>
        <authorList>
            <person name="Miao H."/>
            <person name="Wang L."/>
            <person name="Qu L."/>
            <person name="Liu H."/>
            <person name="Sun Y."/>
            <person name="Le M."/>
            <person name="Wang Q."/>
            <person name="Wei S."/>
            <person name="Zheng Y."/>
            <person name="Lin W."/>
            <person name="Duan Y."/>
            <person name="Cao H."/>
            <person name="Xiong S."/>
            <person name="Wang X."/>
            <person name="Wei L."/>
            <person name="Li C."/>
            <person name="Ma Q."/>
            <person name="Ju M."/>
            <person name="Zhao R."/>
            <person name="Li G."/>
            <person name="Mu C."/>
            <person name="Tian Q."/>
            <person name="Mei H."/>
            <person name="Zhang T."/>
            <person name="Gao T."/>
            <person name="Zhang H."/>
        </authorList>
    </citation>
    <scope>NUCLEOTIDE SEQUENCE</scope>
    <source>
        <strain evidence="1">K16</strain>
    </source>
</reference>
<gene>
    <name evidence="1" type="ORF">Sango_1182600</name>
</gene>
<dbReference type="AlphaFoldDB" id="A0AAE1WW68"/>
<name>A0AAE1WW68_9LAMI</name>
<dbReference type="InterPro" id="IPR052343">
    <property type="entry name" value="Retrotransposon-Effector_Assoc"/>
</dbReference>